<sequence length="96" mass="10733">MAEIYSIIKAPVITEKATALSAEGNKVVFWVEPGANKKEIKAAVEKLFNVKVDGVNTERLPRKTKRLGKFAGRTVLKKKAYVTLKQGQKIEIFETK</sequence>
<dbReference type="Pfam" id="PF00276">
    <property type="entry name" value="Ribosomal_L23"/>
    <property type="match status" value="1"/>
</dbReference>
<evidence type="ECO:0000313" key="8">
    <source>
        <dbReference type="EMBL" id="AKQ03012.1"/>
    </source>
</evidence>
<dbReference type="InterPro" id="IPR012678">
    <property type="entry name" value="Ribosomal_uL23/eL15/eS24_sf"/>
</dbReference>
<dbReference type="GO" id="GO:0003735">
    <property type="term" value="F:structural constituent of ribosome"/>
    <property type="evidence" value="ECO:0007669"/>
    <property type="project" value="InterPro"/>
</dbReference>
<dbReference type="GO" id="GO:0005840">
    <property type="term" value="C:ribosome"/>
    <property type="evidence" value="ECO:0007669"/>
    <property type="project" value="UniProtKB-KW"/>
</dbReference>
<evidence type="ECO:0000256" key="6">
    <source>
        <dbReference type="HAMAP-Rule" id="MF_01369"/>
    </source>
</evidence>
<dbReference type="GO" id="GO:0006412">
    <property type="term" value="P:translation"/>
    <property type="evidence" value="ECO:0007669"/>
    <property type="project" value="UniProtKB-UniRule"/>
</dbReference>
<evidence type="ECO:0000256" key="7">
    <source>
        <dbReference type="RuleBase" id="RU003934"/>
    </source>
</evidence>
<dbReference type="PANTHER" id="PTHR11620">
    <property type="entry name" value="60S RIBOSOMAL PROTEIN L23A"/>
    <property type="match status" value="1"/>
</dbReference>
<dbReference type="Gene3D" id="3.30.70.330">
    <property type="match status" value="1"/>
</dbReference>
<dbReference type="FunFam" id="3.30.70.330:FF:000001">
    <property type="entry name" value="50S ribosomal protein L23"/>
    <property type="match status" value="1"/>
</dbReference>
<dbReference type="InterPro" id="IPR012677">
    <property type="entry name" value="Nucleotide-bd_a/b_plait_sf"/>
</dbReference>
<dbReference type="HAMAP" id="MF_01369_B">
    <property type="entry name" value="Ribosomal_uL23_B"/>
    <property type="match status" value="1"/>
</dbReference>
<dbReference type="SUPFAM" id="SSF54189">
    <property type="entry name" value="Ribosomal proteins S24e, L23 and L15e"/>
    <property type="match status" value="1"/>
</dbReference>
<accession>A0A0H4T969</accession>
<keyword evidence="5 6" id="KW-0687">Ribonucleoprotein</keyword>
<keyword evidence="2 6" id="KW-0699">rRNA-binding</keyword>
<dbReference type="NCBIfam" id="NF004363">
    <property type="entry name" value="PRK05738.2-4"/>
    <property type="match status" value="1"/>
</dbReference>
<proteinExistence type="inferred from homology"/>
<evidence type="ECO:0000256" key="3">
    <source>
        <dbReference type="ARBA" id="ARBA00022884"/>
    </source>
</evidence>
<name>A0A0H4T969_9DELT</name>
<keyword evidence="3 6" id="KW-0694">RNA-binding</keyword>
<comment type="subunit">
    <text evidence="6">Part of the 50S ribosomal subunit. Contacts protein L29, and trigger factor when it is bound to the ribosome.</text>
</comment>
<reference evidence="8" key="1">
    <citation type="journal article" date="2015" name="ISME J.">
        <title>Aquifer environment selects for microbial species cohorts in sediment and groundwater.</title>
        <authorList>
            <person name="Hug L.A."/>
            <person name="Thomas B.C."/>
            <person name="Brown C.T."/>
            <person name="Frischkorn K.R."/>
            <person name="Williams K.H."/>
            <person name="Tringe S.G."/>
            <person name="Banfield J.F."/>
        </authorList>
    </citation>
    <scope>NUCLEOTIDE SEQUENCE</scope>
</reference>
<comment type="function">
    <text evidence="6">One of the early assembly proteins it binds 23S rRNA. One of the proteins that surrounds the polypeptide exit tunnel on the outside of the ribosome. Forms the main docking site for trigger factor binding to the ribosome.</text>
</comment>
<gene>
    <name evidence="6 8" type="primary">rplW</name>
</gene>
<evidence type="ECO:0000256" key="1">
    <source>
        <dbReference type="ARBA" id="ARBA00006700"/>
    </source>
</evidence>
<protein>
    <recommendedName>
        <fullName evidence="6">Large ribosomal subunit protein uL23</fullName>
    </recommendedName>
</protein>
<dbReference type="GO" id="GO:0019843">
    <property type="term" value="F:rRNA binding"/>
    <property type="evidence" value="ECO:0007669"/>
    <property type="project" value="UniProtKB-UniRule"/>
</dbReference>
<dbReference type="InterPro" id="IPR013025">
    <property type="entry name" value="Ribosomal_uL23-like"/>
</dbReference>
<dbReference type="AlphaFoldDB" id="A0A0H4T969"/>
<evidence type="ECO:0000256" key="2">
    <source>
        <dbReference type="ARBA" id="ARBA00022730"/>
    </source>
</evidence>
<organism evidence="8">
    <name type="scientific">uncultured delta proteobacterium Rifle_16ft_4_minimus_37851</name>
    <dbReference type="NCBI Taxonomy" id="1665181"/>
    <lineage>
        <taxon>Bacteria</taxon>
        <taxon>Deltaproteobacteria</taxon>
        <taxon>environmental samples</taxon>
    </lineage>
</organism>
<dbReference type="InterPro" id="IPR001014">
    <property type="entry name" value="Ribosomal_uL23_CS"/>
</dbReference>
<dbReference type="EMBL" id="KT007006">
    <property type="protein sequence ID" value="AKQ03012.1"/>
    <property type="molecule type" value="Genomic_DNA"/>
</dbReference>
<evidence type="ECO:0000256" key="4">
    <source>
        <dbReference type="ARBA" id="ARBA00022980"/>
    </source>
</evidence>
<comment type="similarity">
    <text evidence="1 6 7">Belongs to the universal ribosomal protein uL23 family.</text>
</comment>
<keyword evidence="4 6" id="KW-0689">Ribosomal protein</keyword>
<evidence type="ECO:0000256" key="5">
    <source>
        <dbReference type="ARBA" id="ARBA00023274"/>
    </source>
</evidence>
<dbReference type="PROSITE" id="PS00050">
    <property type="entry name" value="RIBOSOMAL_L23"/>
    <property type="match status" value="1"/>
</dbReference>
<dbReference type="NCBIfam" id="NF004359">
    <property type="entry name" value="PRK05738.1-3"/>
    <property type="match status" value="1"/>
</dbReference>
<dbReference type="GO" id="GO:1990904">
    <property type="term" value="C:ribonucleoprotein complex"/>
    <property type="evidence" value="ECO:0007669"/>
    <property type="project" value="UniProtKB-KW"/>
</dbReference>